<feature type="transmembrane region" description="Helical" evidence="1">
    <location>
        <begin position="71"/>
        <end position="89"/>
    </location>
</feature>
<sequence length="284" mass="32035">MNLKERIENVENLKEAIICISFGTFVGILTYYIFLYFHIDIYGWNFGLIFAPLAAGYAETILAKRIIGEDIGAISAFILFLVTVVYGFIIANPTLGVNVITFGSIIVILQAALPTLINYFFLVVIIGIISYFFGTFKKITDYTYSKLSDMYYKITGKQKPIRTIDAEVVENELESNKQINDLDFIFITSSHPINKKIEIIDHFHATVFLERDKKLIHIDPEKYEKDTLKMLKKAKDSVLIQIANEIKAHGGNGILDLKIEYGLIGLGGDSFQITAMGMGVKFKD</sequence>
<dbReference type="OMA" id="EAIICIS"/>
<feature type="transmembrane region" description="Helical" evidence="1">
    <location>
        <begin position="119"/>
        <end position="136"/>
    </location>
</feature>
<keyword evidence="1" id="KW-0472">Membrane</keyword>
<accession>A0A2H4U563</accession>
<dbReference type="SUPFAM" id="SSF117782">
    <property type="entry name" value="YbjQ-like"/>
    <property type="match status" value="1"/>
</dbReference>
<feature type="transmembrane region" description="Helical" evidence="1">
    <location>
        <begin position="41"/>
        <end position="59"/>
    </location>
</feature>
<reference evidence="3" key="1">
    <citation type="submission" date="2016-10" db="EMBL/GenBank/DDBJ databases">
        <authorList>
            <person name="Kim B.-C."/>
            <person name="Jeong H."/>
        </authorList>
    </citation>
    <scope>NUCLEOTIDE SEQUENCE [LARGE SCALE GENOMIC DNA]</scope>
    <source>
        <strain evidence="3">KB11</strain>
    </source>
</reference>
<dbReference type="Proteomes" id="UP000232133">
    <property type="component" value="Chromosome"/>
</dbReference>
<feature type="transmembrane region" description="Helical" evidence="1">
    <location>
        <begin position="12"/>
        <end position="35"/>
    </location>
</feature>
<name>A0A2H4U563_METSM</name>
<dbReference type="Gene3D" id="3.30.110.70">
    <property type="entry name" value="Hypothetical protein apc22750. Chain B"/>
    <property type="match status" value="1"/>
</dbReference>
<protein>
    <submittedName>
        <fullName evidence="2">Uncharacterized protein</fullName>
    </submittedName>
</protein>
<keyword evidence="1" id="KW-0812">Transmembrane</keyword>
<proteinExistence type="predicted"/>
<dbReference type="GeneID" id="78817047"/>
<dbReference type="RefSeq" id="WP_004032169.1">
    <property type="nucleotide sequence ID" value="NZ_CAABOX010000005.1"/>
</dbReference>
<dbReference type="AlphaFoldDB" id="A0A2H4U563"/>
<evidence type="ECO:0000256" key="1">
    <source>
        <dbReference type="SAM" id="Phobius"/>
    </source>
</evidence>
<dbReference type="InterPro" id="IPR035439">
    <property type="entry name" value="UPF0145_dom_sf"/>
</dbReference>
<gene>
    <name evidence="2" type="ORF">BK798_01975</name>
</gene>
<evidence type="ECO:0000313" key="2">
    <source>
        <dbReference type="EMBL" id="ATZ59267.1"/>
    </source>
</evidence>
<dbReference type="EMBL" id="CP017803">
    <property type="protein sequence ID" value="ATZ59267.1"/>
    <property type="molecule type" value="Genomic_DNA"/>
</dbReference>
<keyword evidence="1" id="KW-1133">Transmembrane helix</keyword>
<organism evidence="2 3">
    <name type="scientific">Methanobrevibacter smithii</name>
    <dbReference type="NCBI Taxonomy" id="2173"/>
    <lineage>
        <taxon>Archaea</taxon>
        <taxon>Methanobacteriati</taxon>
        <taxon>Methanobacteriota</taxon>
        <taxon>Methanomada group</taxon>
        <taxon>Methanobacteria</taxon>
        <taxon>Methanobacteriales</taxon>
        <taxon>Methanobacteriaceae</taxon>
        <taxon>Methanobrevibacter</taxon>
    </lineage>
</organism>
<evidence type="ECO:0000313" key="3">
    <source>
        <dbReference type="Proteomes" id="UP000232133"/>
    </source>
</evidence>